<evidence type="ECO:0000313" key="3">
    <source>
        <dbReference type="EMBL" id="ABB28181.1"/>
    </source>
</evidence>
<feature type="domain" description="Tll0287-like" evidence="2">
    <location>
        <begin position="33"/>
        <end position="184"/>
    </location>
</feature>
<dbReference type="eggNOG" id="COG3258">
    <property type="taxonomic scope" value="Bacteria"/>
</dbReference>
<feature type="chain" id="PRO_5004224072" evidence="1">
    <location>
        <begin position="24"/>
        <end position="185"/>
    </location>
</feature>
<dbReference type="InterPro" id="IPR021796">
    <property type="entry name" value="Tll0287-like_dom"/>
</dbReference>
<name>Q3AS44_CHLCH</name>
<dbReference type="EMBL" id="CP000108">
    <property type="protein sequence ID" value="ABB28181.1"/>
    <property type="molecule type" value="Genomic_DNA"/>
</dbReference>
<dbReference type="STRING" id="340177.Cag_0918"/>
<dbReference type="Pfam" id="PF11845">
    <property type="entry name" value="Tll0287-like"/>
    <property type="match status" value="1"/>
</dbReference>
<evidence type="ECO:0000259" key="2">
    <source>
        <dbReference type="Pfam" id="PF11845"/>
    </source>
</evidence>
<keyword evidence="1" id="KW-0732">Signal</keyword>
<dbReference type="HOGENOM" id="CLU_109783_1_0_10"/>
<reference evidence="3" key="1">
    <citation type="submission" date="2005-08" db="EMBL/GenBank/DDBJ databases">
        <title>Complete sequence of Chlorobium chlorochromatii CaD3.</title>
        <authorList>
            <person name="Copeland A."/>
            <person name="Lucas S."/>
            <person name="Lapidus A."/>
            <person name="Barry K."/>
            <person name="Detter J.C."/>
            <person name="Glavina T."/>
            <person name="Hammon N."/>
            <person name="Israni S."/>
            <person name="Pitluck S."/>
            <person name="Bryant D."/>
            <person name="Schmutz J."/>
            <person name="Larimer F."/>
            <person name="Land M."/>
            <person name="Kyrpides N."/>
            <person name="Ivanova N."/>
            <person name="Richardson P."/>
        </authorList>
    </citation>
    <scope>NUCLEOTIDE SEQUENCE [LARGE SCALE GENOMIC DNA]</scope>
    <source>
        <strain evidence="3">CaD3</strain>
    </source>
</reference>
<feature type="signal peptide" evidence="1">
    <location>
        <begin position="1"/>
        <end position="23"/>
    </location>
</feature>
<gene>
    <name evidence="3" type="ordered locus">Cag_0918</name>
</gene>
<dbReference type="AlphaFoldDB" id="Q3AS44"/>
<evidence type="ECO:0000256" key="1">
    <source>
        <dbReference type="SAM" id="SignalP"/>
    </source>
</evidence>
<accession>Q3AS44</accession>
<protein>
    <submittedName>
        <fullName evidence="3">Cytochrome c family protein</fullName>
    </submittedName>
</protein>
<dbReference type="KEGG" id="cch:Cag_0918"/>
<organism evidence="3">
    <name type="scientific">Chlorobium chlorochromatii (strain CaD3)</name>
    <dbReference type="NCBI Taxonomy" id="340177"/>
    <lineage>
        <taxon>Bacteria</taxon>
        <taxon>Pseudomonadati</taxon>
        <taxon>Chlorobiota</taxon>
        <taxon>Chlorobiia</taxon>
        <taxon>Chlorobiales</taxon>
        <taxon>Chlorobiaceae</taxon>
        <taxon>Chlorobium/Pelodictyon group</taxon>
        <taxon>Chlorobium</taxon>
    </lineage>
</organism>
<sequence length="185" mass="20295">MMRKKVISATVALLATVASFAHAEEDARLIKARALADQLPPKLGAVLKAEIAKSGPEGAISVCRDEAPKIAKELSKESGTRIRRVSLQQRSCKAKPDKWEKAVLEEFDRRAAAGEPLTTLEKGEQVGSKYRYMKALPVQDRCLNCHGSLETMKPAVKAALEQHYPKDKATGYREGQIRGAISVRL</sequence>
<proteinExistence type="predicted"/>